<gene>
    <name evidence="1" type="ORF">HUJ06_015801</name>
</gene>
<reference evidence="1 2" key="1">
    <citation type="journal article" date="2020" name="Mol. Biol. Evol.">
        <title>Distinct Expression and Methylation Patterns for Genes with Different Fates following a Single Whole-Genome Duplication in Flowering Plants.</title>
        <authorList>
            <person name="Shi T."/>
            <person name="Rahmani R.S."/>
            <person name="Gugger P.F."/>
            <person name="Wang M."/>
            <person name="Li H."/>
            <person name="Zhang Y."/>
            <person name="Li Z."/>
            <person name="Wang Q."/>
            <person name="Van de Peer Y."/>
            <person name="Marchal K."/>
            <person name="Chen J."/>
        </authorList>
    </citation>
    <scope>NUCLEOTIDE SEQUENCE [LARGE SCALE GENOMIC DNA]</scope>
    <source>
        <tissue evidence="1">Leaf</tissue>
    </source>
</reference>
<dbReference type="EMBL" id="DUZY01000005">
    <property type="protein sequence ID" value="DAD41478.1"/>
    <property type="molecule type" value="Genomic_DNA"/>
</dbReference>
<organism evidence="1 2">
    <name type="scientific">Nelumbo nucifera</name>
    <name type="common">Sacred lotus</name>
    <dbReference type="NCBI Taxonomy" id="4432"/>
    <lineage>
        <taxon>Eukaryota</taxon>
        <taxon>Viridiplantae</taxon>
        <taxon>Streptophyta</taxon>
        <taxon>Embryophyta</taxon>
        <taxon>Tracheophyta</taxon>
        <taxon>Spermatophyta</taxon>
        <taxon>Magnoliopsida</taxon>
        <taxon>Proteales</taxon>
        <taxon>Nelumbonaceae</taxon>
        <taxon>Nelumbo</taxon>
    </lineage>
</organism>
<evidence type="ECO:0000313" key="1">
    <source>
        <dbReference type="EMBL" id="DAD41478.1"/>
    </source>
</evidence>
<proteinExistence type="predicted"/>
<protein>
    <submittedName>
        <fullName evidence="1">Uncharacterized protein</fullName>
    </submittedName>
</protein>
<accession>A0A822ZIG5</accession>
<dbReference type="AlphaFoldDB" id="A0A822ZIG5"/>
<keyword evidence="2" id="KW-1185">Reference proteome</keyword>
<comment type="caution">
    <text evidence="1">The sequence shown here is derived from an EMBL/GenBank/DDBJ whole genome shotgun (WGS) entry which is preliminary data.</text>
</comment>
<name>A0A822ZIG5_NELNU</name>
<sequence length="36" mass="4224">MSVINSTTQEPEVTLQVKDPTCLERTTFNFQIILYY</sequence>
<evidence type="ECO:0000313" key="2">
    <source>
        <dbReference type="Proteomes" id="UP000607653"/>
    </source>
</evidence>
<dbReference type="Proteomes" id="UP000607653">
    <property type="component" value="Unassembled WGS sequence"/>
</dbReference>